<reference evidence="2" key="1">
    <citation type="submission" date="2018-11" db="EMBL/GenBank/DDBJ databases">
        <authorList>
            <consortium name="Pathogen Informatics"/>
        </authorList>
    </citation>
    <scope>NUCLEOTIDE SEQUENCE</scope>
</reference>
<name>A0A3S5APQ5_9PLAT</name>
<sequence>MNAFLFVYLKPRIRHWPAHPARQNTSRLNSEGSGRPAALQTGTQKARIVSTTSRCPLEKLPCRLHVVGMAELIVSQ</sequence>
<feature type="region of interest" description="Disordered" evidence="1">
    <location>
        <begin position="19"/>
        <end position="45"/>
    </location>
</feature>
<protein>
    <submittedName>
        <fullName evidence="2">Uncharacterized protein</fullName>
    </submittedName>
</protein>
<dbReference type="EMBL" id="CAAALY010073790">
    <property type="protein sequence ID" value="VEL25417.1"/>
    <property type="molecule type" value="Genomic_DNA"/>
</dbReference>
<keyword evidence="3" id="KW-1185">Reference proteome</keyword>
<dbReference type="AlphaFoldDB" id="A0A3S5APQ5"/>
<dbReference type="Proteomes" id="UP000784294">
    <property type="component" value="Unassembled WGS sequence"/>
</dbReference>
<accession>A0A3S5APQ5</accession>
<evidence type="ECO:0000256" key="1">
    <source>
        <dbReference type="SAM" id="MobiDB-lite"/>
    </source>
</evidence>
<organism evidence="2 3">
    <name type="scientific">Protopolystoma xenopodis</name>
    <dbReference type="NCBI Taxonomy" id="117903"/>
    <lineage>
        <taxon>Eukaryota</taxon>
        <taxon>Metazoa</taxon>
        <taxon>Spiralia</taxon>
        <taxon>Lophotrochozoa</taxon>
        <taxon>Platyhelminthes</taxon>
        <taxon>Monogenea</taxon>
        <taxon>Polyopisthocotylea</taxon>
        <taxon>Polystomatidea</taxon>
        <taxon>Polystomatidae</taxon>
        <taxon>Protopolystoma</taxon>
    </lineage>
</organism>
<evidence type="ECO:0000313" key="2">
    <source>
        <dbReference type="EMBL" id="VEL25417.1"/>
    </source>
</evidence>
<evidence type="ECO:0000313" key="3">
    <source>
        <dbReference type="Proteomes" id="UP000784294"/>
    </source>
</evidence>
<feature type="compositionally biased region" description="Polar residues" evidence="1">
    <location>
        <begin position="22"/>
        <end position="32"/>
    </location>
</feature>
<gene>
    <name evidence="2" type="ORF">PXEA_LOCUS18857</name>
</gene>
<comment type="caution">
    <text evidence="2">The sequence shown here is derived from an EMBL/GenBank/DDBJ whole genome shotgun (WGS) entry which is preliminary data.</text>
</comment>
<proteinExistence type="predicted"/>